<evidence type="ECO:0000313" key="1">
    <source>
        <dbReference type="EMBL" id="KAA2212287.1"/>
    </source>
</evidence>
<dbReference type="InterPro" id="IPR010710">
    <property type="entry name" value="DUF1289"/>
</dbReference>
<organism evidence="1 2">
    <name type="scientific">Teichococcus oryzae</name>
    <dbReference type="NCBI Taxonomy" id="1608942"/>
    <lineage>
        <taxon>Bacteria</taxon>
        <taxon>Pseudomonadati</taxon>
        <taxon>Pseudomonadota</taxon>
        <taxon>Alphaproteobacteria</taxon>
        <taxon>Acetobacterales</taxon>
        <taxon>Roseomonadaceae</taxon>
        <taxon>Roseomonas</taxon>
    </lineage>
</organism>
<name>A0A5B2TCR8_9PROT</name>
<dbReference type="AlphaFoldDB" id="A0A5B2TCR8"/>
<keyword evidence="2" id="KW-1185">Reference proteome</keyword>
<dbReference type="Pfam" id="PF06945">
    <property type="entry name" value="DUF1289"/>
    <property type="match status" value="1"/>
</dbReference>
<dbReference type="Proteomes" id="UP000322110">
    <property type="component" value="Unassembled WGS sequence"/>
</dbReference>
<evidence type="ECO:0000313" key="2">
    <source>
        <dbReference type="Proteomes" id="UP000322110"/>
    </source>
</evidence>
<comment type="caution">
    <text evidence="1">The sequence shown here is derived from an EMBL/GenBank/DDBJ whole genome shotgun (WGS) entry which is preliminary data.</text>
</comment>
<dbReference type="EMBL" id="VUKA01000009">
    <property type="protein sequence ID" value="KAA2212287.1"/>
    <property type="molecule type" value="Genomic_DNA"/>
</dbReference>
<reference evidence="1 2" key="1">
    <citation type="journal article" date="2015" name="Int. J. Syst. Evol. Microbiol.">
        <title>Roseomonas oryzae sp. nov., isolated from paddy rhizosphere soil.</title>
        <authorList>
            <person name="Ramaprasad E.V."/>
            <person name="Sasikala Ch."/>
            <person name="Ramana Ch.V."/>
        </authorList>
    </citation>
    <scope>NUCLEOTIDE SEQUENCE [LARGE SCALE GENOMIC DNA]</scope>
    <source>
        <strain evidence="1 2">KCTC 42542</strain>
    </source>
</reference>
<protein>
    <submittedName>
        <fullName evidence="1">DUF1289 domain-containing protein</fullName>
    </submittedName>
</protein>
<proteinExistence type="predicted"/>
<gene>
    <name evidence="1" type="ORF">F0Q34_15815</name>
</gene>
<accession>A0A5B2TCR8</accession>
<sequence length="128" mass="14147">MARPSRREAPVTSAVRGTDKGICDSMARMVCSVIHRVQWRRHRPWSLGRAGPRPIYGSMERPCIKICRYEDCTGWCLGCGMTKPEKKSWKKVPEYRGAILAALTPRLEALAATGHAVGHSAGKKKSAV</sequence>